<evidence type="ECO:0000256" key="1">
    <source>
        <dbReference type="SAM" id="Phobius"/>
    </source>
</evidence>
<protein>
    <submittedName>
        <fullName evidence="2">Putative cardiolipin synthase (CMP-forming)</fullName>
    </submittedName>
</protein>
<dbReference type="InterPro" id="IPR000462">
    <property type="entry name" value="CDP-OH_P_trans"/>
</dbReference>
<dbReference type="AlphaFoldDB" id="A0A4Y2VLZ6"/>
<keyword evidence="1" id="KW-0472">Membrane</keyword>
<dbReference type="GO" id="GO:0016780">
    <property type="term" value="F:phosphotransferase activity, for other substituted phosphate groups"/>
    <property type="evidence" value="ECO:0007669"/>
    <property type="project" value="InterPro"/>
</dbReference>
<dbReference type="Proteomes" id="UP000499080">
    <property type="component" value="Unassembled WGS sequence"/>
</dbReference>
<comment type="caution">
    <text evidence="2">The sequence shown here is derived from an EMBL/GenBank/DDBJ whole genome shotgun (WGS) entry which is preliminary data.</text>
</comment>
<reference evidence="2 3" key="1">
    <citation type="journal article" date="2019" name="Sci. Rep.">
        <title>Orb-weaving spider Araneus ventricosus genome elucidates the spidroin gene catalogue.</title>
        <authorList>
            <person name="Kono N."/>
            <person name="Nakamura H."/>
            <person name="Ohtoshi R."/>
            <person name="Moran D.A.P."/>
            <person name="Shinohara A."/>
            <person name="Yoshida Y."/>
            <person name="Fujiwara M."/>
            <person name="Mori M."/>
            <person name="Tomita M."/>
            <person name="Arakawa K."/>
        </authorList>
    </citation>
    <scope>NUCLEOTIDE SEQUENCE [LARGE SCALE GENOMIC DNA]</scope>
</reference>
<gene>
    <name evidence="2" type="primary">CLS</name>
    <name evidence="2" type="ORF">AVEN_235962_1</name>
</gene>
<keyword evidence="1" id="KW-0812">Transmembrane</keyword>
<feature type="non-terminal residue" evidence="2">
    <location>
        <position position="79"/>
    </location>
</feature>
<dbReference type="GO" id="GO:0016020">
    <property type="term" value="C:membrane"/>
    <property type="evidence" value="ECO:0007669"/>
    <property type="project" value="InterPro"/>
</dbReference>
<dbReference type="OrthoDB" id="10020554at2759"/>
<name>A0A4Y2VLZ6_ARAVE</name>
<evidence type="ECO:0000313" key="3">
    <source>
        <dbReference type="Proteomes" id="UP000499080"/>
    </source>
</evidence>
<dbReference type="EMBL" id="BGPR01049328">
    <property type="protein sequence ID" value="GBO26315.1"/>
    <property type="molecule type" value="Genomic_DNA"/>
</dbReference>
<dbReference type="GO" id="GO:0008654">
    <property type="term" value="P:phospholipid biosynthetic process"/>
    <property type="evidence" value="ECO:0007669"/>
    <property type="project" value="InterPro"/>
</dbReference>
<proteinExistence type="predicted"/>
<accession>A0A4Y2VLZ6</accession>
<keyword evidence="3" id="KW-1185">Reference proteome</keyword>
<evidence type="ECO:0000313" key="2">
    <source>
        <dbReference type="EMBL" id="GBO26315.1"/>
    </source>
</evidence>
<feature type="transmembrane region" description="Helical" evidence="1">
    <location>
        <begin position="12"/>
        <end position="30"/>
    </location>
</feature>
<organism evidence="2 3">
    <name type="scientific">Araneus ventricosus</name>
    <name type="common">Orbweaver spider</name>
    <name type="synonym">Epeira ventricosa</name>
    <dbReference type="NCBI Taxonomy" id="182803"/>
    <lineage>
        <taxon>Eukaryota</taxon>
        <taxon>Metazoa</taxon>
        <taxon>Ecdysozoa</taxon>
        <taxon>Arthropoda</taxon>
        <taxon>Chelicerata</taxon>
        <taxon>Arachnida</taxon>
        <taxon>Araneae</taxon>
        <taxon>Araneomorphae</taxon>
        <taxon>Entelegynae</taxon>
        <taxon>Araneoidea</taxon>
        <taxon>Araneidae</taxon>
        <taxon>Araneus</taxon>
    </lineage>
</organism>
<sequence>MIGSFLDPAADKLLIATLFVTLTINGLIPIPLTSLILFRDACLFGAGFYIRYVSLPPPKTLSRYFDMSLITAKLSPTGI</sequence>
<keyword evidence="1" id="KW-1133">Transmembrane helix</keyword>
<dbReference type="Pfam" id="PF01066">
    <property type="entry name" value="CDP-OH_P_transf"/>
    <property type="match status" value="1"/>
</dbReference>